<feature type="compositionally biased region" description="Basic residues" evidence="1">
    <location>
        <begin position="60"/>
        <end position="71"/>
    </location>
</feature>
<feature type="compositionally biased region" description="Basic residues" evidence="1">
    <location>
        <begin position="14"/>
        <end position="23"/>
    </location>
</feature>
<keyword evidence="3" id="KW-1185">Reference proteome</keyword>
<feature type="region of interest" description="Disordered" evidence="1">
    <location>
        <begin position="387"/>
        <end position="416"/>
    </location>
</feature>
<organism evidence="2 3">
    <name type="scientific">Pelagomonas calceolata</name>
    <dbReference type="NCBI Taxonomy" id="35677"/>
    <lineage>
        <taxon>Eukaryota</taxon>
        <taxon>Sar</taxon>
        <taxon>Stramenopiles</taxon>
        <taxon>Ochrophyta</taxon>
        <taxon>Pelagophyceae</taxon>
        <taxon>Pelagomonadales</taxon>
        <taxon>Pelagomonadaceae</taxon>
        <taxon>Pelagomonas</taxon>
    </lineage>
</organism>
<dbReference type="AlphaFoldDB" id="A0A8J2SK28"/>
<feature type="compositionally biased region" description="Basic and acidic residues" evidence="1">
    <location>
        <begin position="32"/>
        <end position="45"/>
    </location>
</feature>
<accession>A0A8J2SK28</accession>
<feature type="region of interest" description="Disordered" evidence="1">
    <location>
        <begin position="459"/>
        <end position="483"/>
    </location>
</feature>
<proteinExistence type="predicted"/>
<evidence type="ECO:0000256" key="1">
    <source>
        <dbReference type="SAM" id="MobiDB-lite"/>
    </source>
</evidence>
<feature type="compositionally biased region" description="Low complexity" evidence="1">
    <location>
        <begin position="387"/>
        <end position="399"/>
    </location>
</feature>
<gene>
    <name evidence="2" type="ORF">PECAL_3P22910</name>
</gene>
<sequence length="592" mass="65283">MASMMLRMIGLGPKKAKKKKNRRATLGAVPEYQKEQRKPPTKDGRTPLGAIQEHREVPKARKVRRSMRRHSLGAMPLSPDEKTPPRKRSPVKKQAPPKWEQFAREKGISPRPKMSPPPPGTPAEVRRLRKRVSELEQTIAFRDKSLDDIEAELLAAYASLLAAADLGFETSKYEARVEELSTAATEHPERALRDQELRRAFVDEEVSGPASEALALIRGLVPSDLSSGGSVSVERLVDAGLPVKVAHRVSRTRALWLTRVHPDEIAKMHASDLVNTRATVTLDLVEARAVWRQCLRVNFAENDTDGRKRAWFEELERRVRTLVSKEAEGDLSPKDACHPAYDKFRRESGPFSDVTSPEKGFAPTKSGAYLPTPQPYSAKRTVVRTPAPSEEFPPFSETAQATPMCPQQPHEEAEDFPATLESPEVIKAAVEEADVENRRRSSVGSAATMAFVEATLREDDAMAPPPPPSDTTDNSAASSRKSVTWRLPEKPANDWFDAAARKAAQARSVPRTRIAPPPSIDVEFADDALRQFVETNGLSAYAAAILGVADSLDDLVEATDEDVDELAAETGMPKLKQRKFKRALAGLRGDSA</sequence>
<comment type="caution">
    <text evidence="2">The sequence shown here is derived from an EMBL/GenBank/DDBJ whole genome shotgun (WGS) entry which is preliminary data.</text>
</comment>
<name>A0A8J2SK28_9STRA</name>
<evidence type="ECO:0008006" key="4">
    <source>
        <dbReference type="Google" id="ProtNLM"/>
    </source>
</evidence>
<reference evidence="2" key="1">
    <citation type="submission" date="2021-11" db="EMBL/GenBank/DDBJ databases">
        <authorList>
            <consortium name="Genoscope - CEA"/>
            <person name="William W."/>
        </authorList>
    </citation>
    <scope>NUCLEOTIDE SEQUENCE</scope>
</reference>
<feature type="region of interest" description="Disordered" evidence="1">
    <location>
        <begin position="1"/>
        <end position="125"/>
    </location>
</feature>
<dbReference type="Proteomes" id="UP000789595">
    <property type="component" value="Unassembled WGS sequence"/>
</dbReference>
<feature type="compositionally biased region" description="Polar residues" evidence="1">
    <location>
        <begin position="470"/>
        <end position="482"/>
    </location>
</feature>
<evidence type="ECO:0000313" key="3">
    <source>
        <dbReference type="Proteomes" id="UP000789595"/>
    </source>
</evidence>
<dbReference type="OrthoDB" id="206734at2759"/>
<protein>
    <recommendedName>
        <fullName evidence="4">SAM domain-containing protein</fullName>
    </recommendedName>
</protein>
<feature type="region of interest" description="Disordered" evidence="1">
    <location>
        <begin position="347"/>
        <end position="374"/>
    </location>
</feature>
<evidence type="ECO:0000313" key="2">
    <source>
        <dbReference type="EMBL" id="CAH0372306.1"/>
    </source>
</evidence>
<dbReference type="EMBL" id="CAKKNE010000003">
    <property type="protein sequence ID" value="CAH0372306.1"/>
    <property type="molecule type" value="Genomic_DNA"/>
</dbReference>